<evidence type="ECO:0000313" key="1">
    <source>
        <dbReference type="EMBL" id="MEO1782113.1"/>
    </source>
</evidence>
<protein>
    <recommendedName>
        <fullName evidence="3">Nitrogen regulatory protein P-II</fullName>
    </recommendedName>
</protein>
<organism evidence="1 2">
    <name type="scientific">Enterococcus diestrammenae</name>
    <dbReference type="NCBI Taxonomy" id="1155073"/>
    <lineage>
        <taxon>Bacteria</taxon>
        <taxon>Bacillati</taxon>
        <taxon>Bacillota</taxon>
        <taxon>Bacilli</taxon>
        <taxon>Lactobacillales</taxon>
        <taxon>Enterococcaceae</taxon>
        <taxon>Enterococcus</taxon>
    </lineage>
</organism>
<dbReference type="Gene3D" id="3.30.70.120">
    <property type="match status" value="1"/>
</dbReference>
<dbReference type="InterPro" id="IPR015867">
    <property type="entry name" value="N-reg_PII/ATP_PRibTrfase_C"/>
</dbReference>
<dbReference type="PROSITE" id="PS51343">
    <property type="entry name" value="PII_GLNB_DOM"/>
    <property type="match status" value="1"/>
</dbReference>
<sequence>MDKPVALNLEMIVTIVDRGMGEEVIDHSKKAGANGGTILHGRGTGAHEKAKFFGLEIDPEKDIVITLVPDSLTAEVMNEISRGIKIDKPGNGICFAIDISKVVGITAINSYRQVVEMDTFLDNEDSPKG</sequence>
<accession>A0ABV0F236</accession>
<evidence type="ECO:0008006" key="3">
    <source>
        <dbReference type="Google" id="ProtNLM"/>
    </source>
</evidence>
<reference evidence="2" key="1">
    <citation type="submission" date="2016-06" db="EMBL/GenBank/DDBJ databases">
        <title>Four novel species of enterococci isolated from chicken manure.</title>
        <authorList>
            <person name="Van Tyne D."/>
        </authorList>
    </citation>
    <scope>NUCLEOTIDE SEQUENCE [LARGE SCALE GENOMIC DNA]</scope>
    <source>
        <strain evidence="2">JM9A</strain>
    </source>
</reference>
<dbReference type="Pfam" id="PF00543">
    <property type="entry name" value="P-II"/>
    <property type="match status" value="1"/>
</dbReference>
<dbReference type="Proteomes" id="UP001429357">
    <property type="component" value="Unassembled WGS sequence"/>
</dbReference>
<gene>
    <name evidence="1" type="ORF">BAU18_001706</name>
</gene>
<reference evidence="1 2" key="2">
    <citation type="submission" date="2024-02" db="EMBL/GenBank/DDBJ databases">
        <title>The Genome Sequence of Enterococcus diestrammenae JM9A.</title>
        <authorList>
            <person name="Earl A."/>
            <person name="Manson A."/>
            <person name="Gilmore M."/>
            <person name="Sanders J."/>
            <person name="Shea T."/>
            <person name="Howe W."/>
            <person name="Livny J."/>
            <person name="Cuomo C."/>
            <person name="Neafsey D."/>
            <person name="Birren B."/>
        </authorList>
    </citation>
    <scope>NUCLEOTIDE SEQUENCE [LARGE SCALE GENOMIC DNA]</scope>
    <source>
        <strain evidence="1 2">JM9A</strain>
    </source>
</reference>
<comment type="caution">
    <text evidence="1">The sequence shown here is derived from an EMBL/GenBank/DDBJ whole genome shotgun (WGS) entry which is preliminary data.</text>
</comment>
<dbReference type="InterPro" id="IPR011322">
    <property type="entry name" value="N-reg_PII-like_a/b"/>
</dbReference>
<keyword evidence="2" id="KW-1185">Reference proteome</keyword>
<name>A0ABV0F236_9ENTE</name>
<dbReference type="RefSeq" id="WP_161870482.1">
    <property type="nucleotide sequence ID" value="NZ_MAEI02000001.1"/>
</dbReference>
<evidence type="ECO:0000313" key="2">
    <source>
        <dbReference type="Proteomes" id="UP001429357"/>
    </source>
</evidence>
<dbReference type="EMBL" id="MAEI02000001">
    <property type="protein sequence ID" value="MEO1782113.1"/>
    <property type="molecule type" value="Genomic_DNA"/>
</dbReference>
<dbReference type="SUPFAM" id="SSF54913">
    <property type="entry name" value="GlnB-like"/>
    <property type="match status" value="1"/>
</dbReference>
<proteinExistence type="predicted"/>
<dbReference type="InterPro" id="IPR002187">
    <property type="entry name" value="N-reg_PII"/>
</dbReference>
<dbReference type="SMART" id="SM00938">
    <property type="entry name" value="P-II"/>
    <property type="match status" value="1"/>
</dbReference>